<evidence type="ECO:0000313" key="2">
    <source>
        <dbReference type="Proteomes" id="UP000192907"/>
    </source>
</evidence>
<proteinExistence type="predicted"/>
<dbReference type="AlphaFoldDB" id="A0A1Y6B401"/>
<name>A0A1Y6B401_9BACT</name>
<dbReference type="RefSeq" id="WP_132314508.1">
    <property type="nucleotide sequence ID" value="NZ_FWZT01000001.1"/>
</dbReference>
<accession>A0A1Y6B401</accession>
<reference evidence="2" key="1">
    <citation type="submission" date="2017-04" db="EMBL/GenBank/DDBJ databases">
        <authorList>
            <person name="Varghese N."/>
            <person name="Submissions S."/>
        </authorList>
    </citation>
    <scope>NUCLEOTIDE SEQUENCE [LARGE SCALE GENOMIC DNA]</scope>
    <source>
        <strain evidence="2">RKEM611</strain>
    </source>
</reference>
<keyword evidence="2" id="KW-1185">Reference proteome</keyword>
<gene>
    <name evidence="1" type="ORF">SAMN06296036_101376</name>
</gene>
<dbReference type="Gene3D" id="2.40.10.220">
    <property type="entry name" value="predicted glycosyltransferase like domains"/>
    <property type="match status" value="1"/>
</dbReference>
<organism evidence="1 2">
    <name type="scientific">Pseudobacteriovorax antillogorgiicola</name>
    <dbReference type="NCBI Taxonomy" id="1513793"/>
    <lineage>
        <taxon>Bacteria</taxon>
        <taxon>Pseudomonadati</taxon>
        <taxon>Bdellovibrionota</taxon>
        <taxon>Oligoflexia</taxon>
        <taxon>Oligoflexales</taxon>
        <taxon>Pseudobacteriovoracaceae</taxon>
        <taxon>Pseudobacteriovorax</taxon>
    </lineage>
</organism>
<protein>
    <submittedName>
        <fullName evidence="1">PilZ domain-containing protein</fullName>
    </submittedName>
</protein>
<sequence length="127" mass="14568">MSSESKPIQKIAKNRAQRYISHALVEVRRFKLLPFFCDSAVLLDISIGGFKLEFTGEIKVVPGNQYWLNIPLSPLGIYAPKRLICKSECRWFDDTRYRIGGTFIDLTKTEQMLIEQIVSSLKSRGQL</sequence>
<dbReference type="OrthoDB" id="5295037at2"/>
<dbReference type="Proteomes" id="UP000192907">
    <property type="component" value="Unassembled WGS sequence"/>
</dbReference>
<evidence type="ECO:0000313" key="1">
    <source>
        <dbReference type="EMBL" id="SME90576.1"/>
    </source>
</evidence>
<dbReference type="EMBL" id="FWZT01000001">
    <property type="protein sequence ID" value="SME90576.1"/>
    <property type="molecule type" value="Genomic_DNA"/>
</dbReference>